<dbReference type="Pfam" id="PF05684">
    <property type="entry name" value="DUF819"/>
    <property type="match status" value="1"/>
</dbReference>
<feature type="transmembrane region" description="Helical" evidence="1">
    <location>
        <begin position="84"/>
        <end position="103"/>
    </location>
</feature>
<feature type="transmembrane region" description="Helical" evidence="1">
    <location>
        <begin position="47"/>
        <end position="64"/>
    </location>
</feature>
<sequence>MVLLFMIFANIATPWITNDATVFGLLMAILALVFYTSSLSNPFFKRLYAILPPLLLCYFIPGLLNSAGVIDGKNSPLYGVSSNYLLPACLVMFTLSLNLPELWKLRKQAGVMFAATVVSVMLGGAFAVYIVGRFAPEIVGGEGPNEVWRGLATLAGSWIGGGANQAALYRIFEPSPELFSATIAVDVFVAYGYMALLLFGAGKADRMNRFFRADNRAVEELTGRMEAYSKANTRVPQVKDLMIMLGLAFGTTGVAHLTGTAIAEWVKTNAPGLDKFSLTSDFFWIILITTILGILLSTTKARQLEGAGASKLGTVLLYVLIASIGMQMDILAILDNPGLFLVGIIWMLFHVSLLALVGWLIRAPFFFFAVSSMSNIGGVASASATAAAFHPSLVSMGVILSVCAYAVGTYAGYLCGILMQLASP</sequence>
<feature type="transmembrane region" description="Helical" evidence="1">
    <location>
        <begin position="241"/>
        <end position="262"/>
    </location>
</feature>
<feature type="transmembrane region" description="Helical" evidence="1">
    <location>
        <begin position="340"/>
        <end position="361"/>
    </location>
</feature>
<feature type="transmembrane region" description="Helical" evidence="1">
    <location>
        <begin position="110"/>
        <end position="131"/>
    </location>
</feature>
<dbReference type="EMBL" id="FOQO01000006">
    <property type="protein sequence ID" value="SFI94688.1"/>
    <property type="molecule type" value="Genomic_DNA"/>
</dbReference>
<keyword evidence="3" id="KW-1185">Reference proteome</keyword>
<dbReference type="AlphaFoldDB" id="A0A1I3MCI2"/>
<dbReference type="RefSeq" id="WP_245893209.1">
    <property type="nucleotide sequence ID" value="NZ_FOQO01000006.1"/>
</dbReference>
<proteinExistence type="predicted"/>
<reference evidence="2 3" key="1">
    <citation type="submission" date="2016-10" db="EMBL/GenBank/DDBJ databases">
        <authorList>
            <person name="de Groot N.N."/>
        </authorList>
    </citation>
    <scope>NUCLEOTIDE SEQUENCE [LARGE SCALE GENOMIC DNA]</scope>
    <source>
        <strain evidence="2 3">RK1</strain>
    </source>
</reference>
<dbReference type="STRING" id="1477437.SAMN05444682_106316"/>
<organism evidence="2 3">
    <name type="scientific">Parapedobacter indicus</name>
    <dbReference type="NCBI Taxonomy" id="1477437"/>
    <lineage>
        <taxon>Bacteria</taxon>
        <taxon>Pseudomonadati</taxon>
        <taxon>Bacteroidota</taxon>
        <taxon>Sphingobacteriia</taxon>
        <taxon>Sphingobacteriales</taxon>
        <taxon>Sphingobacteriaceae</taxon>
        <taxon>Parapedobacter</taxon>
    </lineage>
</organism>
<evidence type="ECO:0000256" key="1">
    <source>
        <dbReference type="SAM" id="Phobius"/>
    </source>
</evidence>
<keyword evidence="1" id="KW-1133">Transmembrane helix</keyword>
<feature type="transmembrane region" description="Helical" evidence="1">
    <location>
        <begin position="395"/>
        <end position="419"/>
    </location>
</feature>
<keyword evidence="1" id="KW-0812">Transmembrane</keyword>
<name>A0A1I3MCI2_9SPHI</name>
<dbReference type="InterPro" id="IPR008537">
    <property type="entry name" value="DUF819"/>
</dbReference>
<keyword evidence="1" id="KW-0472">Membrane</keyword>
<protein>
    <submittedName>
        <fullName evidence="2">Uncharacterized membrane protein</fullName>
    </submittedName>
</protein>
<dbReference type="PANTHER" id="PTHR34289">
    <property type="entry name" value="PROTEIN, PUTATIVE (DUF819)-RELATED"/>
    <property type="match status" value="1"/>
</dbReference>
<feature type="transmembrane region" description="Helical" evidence="1">
    <location>
        <begin position="15"/>
        <end position="35"/>
    </location>
</feature>
<gene>
    <name evidence="2" type="ORF">SAMN05444682_106316</name>
</gene>
<feature type="transmembrane region" description="Helical" evidence="1">
    <location>
        <begin position="282"/>
        <end position="301"/>
    </location>
</feature>
<feature type="transmembrane region" description="Helical" evidence="1">
    <location>
        <begin position="366"/>
        <end position="389"/>
    </location>
</feature>
<evidence type="ECO:0000313" key="2">
    <source>
        <dbReference type="EMBL" id="SFI94688.1"/>
    </source>
</evidence>
<accession>A0A1I3MCI2</accession>
<evidence type="ECO:0000313" key="3">
    <source>
        <dbReference type="Proteomes" id="UP000198670"/>
    </source>
</evidence>
<feature type="transmembrane region" description="Helical" evidence="1">
    <location>
        <begin position="178"/>
        <end position="202"/>
    </location>
</feature>
<feature type="transmembrane region" description="Helical" evidence="1">
    <location>
        <begin position="313"/>
        <end position="334"/>
    </location>
</feature>
<dbReference type="Proteomes" id="UP000198670">
    <property type="component" value="Unassembled WGS sequence"/>
</dbReference>
<dbReference type="PANTHER" id="PTHR34289:SF8">
    <property type="entry name" value="DUF819 DOMAIN-CONTAINING PROTEIN"/>
    <property type="match status" value="1"/>
</dbReference>